<evidence type="ECO:0000313" key="2">
    <source>
        <dbReference type="Proteomes" id="UP000828390"/>
    </source>
</evidence>
<dbReference type="AlphaFoldDB" id="A0A9D4E9C1"/>
<dbReference type="EMBL" id="JAIWYP010000009">
    <property type="protein sequence ID" value="KAH3775168.1"/>
    <property type="molecule type" value="Genomic_DNA"/>
</dbReference>
<organism evidence="1 2">
    <name type="scientific">Dreissena polymorpha</name>
    <name type="common">Zebra mussel</name>
    <name type="synonym">Mytilus polymorpha</name>
    <dbReference type="NCBI Taxonomy" id="45954"/>
    <lineage>
        <taxon>Eukaryota</taxon>
        <taxon>Metazoa</taxon>
        <taxon>Spiralia</taxon>
        <taxon>Lophotrochozoa</taxon>
        <taxon>Mollusca</taxon>
        <taxon>Bivalvia</taxon>
        <taxon>Autobranchia</taxon>
        <taxon>Heteroconchia</taxon>
        <taxon>Euheterodonta</taxon>
        <taxon>Imparidentia</taxon>
        <taxon>Neoheterodontei</taxon>
        <taxon>Myida</taxon>
        <taxon>Dreissenoidea</taxon>
        <taxon>Dreissenidae</taxon>
        <taxon>Dreissena</taxon>
    </lineage>
</organism>
<protein>
    <submittedName>
        <fullName evidence="1">Uncharacterized protein</fullName>
    </submittedName>
</protein>
<evidence type="ECO:0000313" key="1">
    <source>
        <dbReference type="EMBL" id="KAH3775168.1"/>
    </source>
</evidence>
<comment type="caution">
    <text evidence="1">The sequence shown here is derived from an EMBL/GenBank/DDBJ whole genome shotgun (WGS) entry which is preliminary data.</text>
</comment>
<reference evidence="1" key="2">
    <citation type="submission" date="2020-11" db="EMBL/GenBank/DDBJ databases">
        <authorList>
            <person name="McCartney M.A."/>
            <person name="Auch B."/>
            <person name="Kono T."/>
            <person name="Mallez S."/>
            <person name="Becker A."/>
            <person name="Gohl D.M."/>
            <person name="Silverstein K.A.T."/>
            <person name="Koren S."/>
            <person name="Bechman K.B."/>
            <person name="Herman A."/>
            <person name="Abrahante J.E."/>
            <person name="Garbe J."/>
        </authorList>
    </citation>
    <scope>NUCLEOTIDE SEQUENCE</scope>
    <source>
        <strain evidence="1">Duluth1</strain>
        <tissue evidence="1">Whole animal</tissue>
    </source>
</reference>
<proteinExistence type="predicted"/>
<reference evidence="1" key="1">
    <citation type="journal article" date="2019" name="bioRxiv">
        <title>The Genome of the Zebra Mussel, Dreissena polymorpha: A Resource for Invasive Species Research.</title>
        <authorList>
            <person name="McCartney M.A."/>
            <person name="Auch B."/>
            <person name="Kono T."/>
            <person name="Mallez S."/>
            <person name="Zhang Y."/>
            <person name="Obille A."/>
            <person name="Becker A."/>
            <person name="Abrahante J.E."/>
            <person name="Garbe J."/>
            <person name="Badalamenti J.P."/>
            <person name="Herman A."/>
            <person name="Mangelson H."/>
            <person name="Liachko I."/>
            <person name="Sullivan S."/>
            <person name="Sone E.D."/>
            <person name="Koren S."/>
            <person name="Silverstein K.A.T."/>
            <person name="Beckman K.B."/>
            <person name="Gohl D.M."/>
        </authorList>
    </citation>
    <scope>NUCLEOTIDE SEQUENCE</scope>
    <source>
        <strain evidence="1">Duluth1</strain>
        <tissue evidence="1">Whole animal</tissue>
    </source>
</reference>
<keyword evidence="2" id="KW-1185">Reference proteome</keyword>
<gene>
    <name evidence="1" type="ORF">DPMN_176566</name>
</gene>
<accession>A0A9D4E9C1</accession>
<dbReference type="Proteomes" id="UP000828390">
    <property type="component" value="Unassembled WGS sequence"/>
</dbReference>
<name>A0A9D4E9C1_DREPO</name>
<sequence>MHVRLPDFAEELLFRQLSLVILIPNSSSCWSKLTFVWHRFRQVPSSTSVACSDRDVLGLAPQERDQHI</sequence>